<comment type="catalytic activity">
    <reaction evidence="1">
        <text>Random hydrolysis of (1-&gt;4)-beta-D-mannosidic linkages in mannans, galactomannans and glucomannans.</text>
        <dbReference type="EC" id="3.2.1.78"/>
    </reaction>
</comment>
<evidence type="ECO:0000313" key="7">
    <source>
        <dbReference type="EMBL" id="KDR52207.1"/>
    </source>
</evidence>
<evidence type="ECO:0000256" key="4">
    <source>
        <dbReference type="ARBA" id="ARBA00023295"/>
    </source>
</evidence>
<dbReference type="InterPro" id="IPR017853">
    <property type="entry name" value="GH"/>
</dbReference>
<sequence>MNKIRYYMMALLLVCATAVKAQSFVTVKDGRLYRDGKPYTFIGANYWYGAILGSKGKGGDRKRLNRELDEMKRLGITNLRILVGSDGEEGIKWKVSPVLQPSPSVYNDAILDGLDYLMMQLQRRGMVAVLYLNNSWEWSGGYGFYLEHAGAGKALQPNEVGYSAYIKYASQFSTNKLAQQLFFNHLCFILKRTNRYTKKRYADDPAIMSWQIGNEPRAFDKAVLPQFEAWLAKAAAMMKSIDKRHLVSVGSEGAFGCEADYDSWQRICADPNVDYCNIHIWPYNWSWAKKDSLSQNLQRAKDNTKEYIDRHLAICAKINKPLVMEEFGYPRDGFAFSKQSPTTARDAYYGYVFSLLAADAAKGGYFAGCNFWGWGGQAQPKHEQWEPGDDYTGDPAQEAQGLNSVFSSDTSTVNVIKTGIANLPKH</sequence>
<dbReference type="PANTHER" id="PTHR31451:SF40">
    <property type="entry name" value="GLYCOSIDE HYDROLASE FAMILY 5 DOMAIN-CONTAINING PROTEIN"/>
    <property type="match status" value="1"/>
</dbReference>
<evidence type="ECO:0000313" key="8">
    <source>
        <dbReference type="Proteomes" id="UP000027442"/>
    </source>
</evidence>
<evidence type="ECO:0000256" key="3">
    <source>
        <dbReference type="ARBA" id="ARBA00022801"/>
    </source>
</evidence>
<gene>
    <name evidence="7" type="ORF">HMPREF1991_01741</name>
</gene>
<feature type="chain" id="PRO_5001665435" description="mannan endo-1,4-beta-mannosidase" evidence="5">
    <location>
        <begin position="22"/>
        <end position="426"/>
    </location>
</feature>
<evidence type="ECO:0000256" key="2">
    <source>
        <dbReference type="ARBA" id="ARBA00012706"/>
    </source>
</evidence>
<dbReference type="AlphaFoldDB" id="A0A069QHQ3"/>
<evidence type="ECO:0000259" key="6">
    <source>
        <dbReference type="Pfam" id="PF26410"/>
    </source>
</evidence>
<comment type="caution">
    <text evidence="7">The sequence shown here is derived from an EMBL/GenBank/DDBJ whole genome shotgun (WGS) entry which is preliminary data.</text>
</comment>
<dbReference type="Proteomes" id="UP000027442">
    <property type="component" value="Unassembled WGS sequence"/>
</dbReference>
<dbReference type="GO" id="GO:0016985">
    <property type="term" value="F:mannan endo-1,4-beta-mannosidase activity"/>
    <property type="evidence" value="ECO:0007669"/>
    <property type="project" value="TreeGrafter"/>
</dbReference>
<feature type="signal peptide" evidence="5">
    <location>
        <begin position="1"/>
        <end position="21"/>
    </location>
</feature>
<dbReference type="SUPFAM" id="SSF51445">
    <property type="entry name" value="(Trans)glycosidases"/>
    <property type="match status" value="1"/>
</dbReference>
<evidence type="ECO:0000256" key="5">
    <source>
        <dbReference type="SAM" id="SignalP"/>
    </source>
</evidence>
<dbReference type="HOGENOM" id="CLU_031603_2_0_10"/>
<keyword evidence="4" id="KW-0326">Glycosidase</keyword>
<keyword evidence="3" id="KW-0378">Hydrolase</keyword>
<dbReference type="InterPro" id="IPR045053">
    <property type="entry name" value="MAN-like"/>
</dbReference>
<keyword evidence="8" id="KW-1185">Reference proteome</keyword>
<dbReference type="EC" id="3.2.1.78" evidence="2"/>
<organism evidence="7 8">
    <name type="scientific">Hoylesella loescheii DSM 19665 = JCM 12249 = ATCC 15930</name>
    <dbReference type="NCBI Taxonomy" id="1122985"/>
    <lineage>
        <taxon>Bacteria</taxon>
        <taxon>Pseudomonadati</taxon>
        <taxon>Bacteroidota</taxon>
        <taxon>Bacteroidia</taxon>
        <taxon>Bacteroidales</taxon>
        <taxon>Prevotellaceae</taxon>
        <taxon>Hoylesella</taxon>
    </lineage>
</organism>
<dbReference type="InterPro" id="IPR001547">
    <property type="entry name" value="Glyco_hydro_5"/>
</dbReference>
<dbReference type="PANTHER" id="PTHR31451">
    <property type="match status" value="1"/>
</dbReference>
<dbReference type="EMBL" id="JNGW01000073">
    <property type="protein sequence ID" value="KDR52207.1"/>
    <property type="molecule type" value="Genomic_DNA"/>
</dbReference>
<proteinExistence type="predicted"/>
<accession>A0A069QHQ3</accession>
<evidence type="ECO:0000256" key="1">
    <source>
        <dbReference type="ARBA" id="ARBA00001678"/>
    </source>
</evidence>
<dbReference type="GO" id="GO:0000272">
    <property type="term" value="P:polysaccharide catabolic process"/>
    <property type="evidence" value="ECO:0007669"/>
    <property type="project" value="InterPro"/>
</dbReference>
<protein>
    <recommendedName>
        <fullName evidence="2">mannan endo-1,4-beta-mannosidase</fullName>
        <ecNumber evidence="2">3.2.1.78</ecNumber>
    </recommendedName>
</protein>
<reference evidence="7 8" key="1">
    <citation type="submission" date="2013-08" db="EMBL/GenBank/DDBJ databases">
        <authorList>
            <person name="Weinstock G."/>
            <person name="Sodergren E."/>
            <person name="Wylie T."/>
            <person name="Fulton L."/>
            <person name="Fulton R."/>
            <person name="Fronick C."/>
            <person name="O'Laughlin M."/>
            <person name="Godfrey J."/>
            <person name="Miner T."/>
            <person name="Herter B."/>
            <person name="Appelbaum E."/>
            <person name="Cordes M."/>
            <person name="Lek S."/>
            <person name="Wollam A."/>
            <person name="Pepin K.H."/>
            <person name="Palsikar V.B."/>
            <person name="Mitreva M."/>
            <person name="Wilson R.K."/>
        </authorList>
    </citation>
    <scope>NUCLEOTIDE SEQUENCE [LARGE SCALE GENOMIC DNA]</scope>
    <source>
        <strain evidence="7 8">ATCC 15930</strain>
    </source>
</reference>
<keyword evidence="5" id="KW-0732">Signal</keyword>
<dbReference type="PATRIC" id="fig|1122985.7.peg.1811"/>
<dbReference type="Pfam" id="PF26410">
    <property type="entry name" value="GH5_mannosidase"/>
    <property type="match status" value="1"/>
</dbReference>
<feature type="domain" description="Glycoside hydrolase family 5" evidence="6">
    <location>
        <begin position="22"/>
        <end position="423"/>
    </location>
</feature>
<dbReference type="Gene3D" id="3.20.20.80">
    <property type="entry name" value="Glycosidases"/>
    <property type="match status" value="1"/>
</dbReference>
<name>A0A069QHQ3_HOYLO</name>
<dbReference type="eggNOG" id="COG3934">
    <property type="taxonomic scope" value="Bacteria"/>
</dbReference>
<dbReference type="RefSeq" id="WP_018968325.1">
    <property type="nucleotide sequence ID" value="NZ_KB899225.1"/>
</dbReference>